<evidence type="ECO:0000313" key="11">
    <source>
        <dbReference type="Proteomes" id="UP000478008"/>
    </source>
</evidence>
<evidence type="ECO:0000259" key="8">
    <source>
        <dbReference type="PROSITE" id="PS50845"/>
    </source>
</evidence>
<evidence type="ECO:0000256" key="4">
    <source>
        <dbReference type="ARBA" id="ARBA00022989"/>
    </source>
</evidence>
<dbReference type="OMA" id="TGLMKQY"/>
<accession>A0A3F2Y7U1</accession>
<keyword evidence="5 6" id="KW-0472">Membrane</keyword>
<dbReference type="Proteomes" id="UP000568158">
    <property type="component" value="Unassembled WGS sequence"/>
</dbReference>
<evidence type="ECO:0000256" key="5">
    <source>
        <dbReference type="ARBA" id="ARBA00023136"/>
    </source>
</evidence>
<dbReference type="GO" id="GO:0005789">
    <property type="term" value="C:endoplasmic reticulum membrane"/>
    <property type="evidence" value="ECO:0007669"/>
    <property type="project" value="UniProtKB-SubCell"/>
</dbReference>
<evidence type="ECO:0000256" key="2">
    <source>
        <dbReference type="ARBA" id="ARBA00022692"/>
    </source>
</evidence>
<gene>
    <name evidence="10" type="ORF">DEBR0S3_01816G</name>
    <name evidence="9" type="ORF">HII12_005082</name>
</gene>
<feature type="compositionally biased region" description="Basic and acidic residues" evidence="7">
    <location>
        <begin position="241"/>
        <end position="250"/>
    </location>
</feature>
<evidence type="ECO:0000313" key="10">
    <source>
        <dbReference type="EMBL" id="VUG18080.1"/>
    </source>
</evidence>
<feature type="transmembrane region" description="Helical" evidence="6">
    <location>
        <begin position="149"/>
        <end position="169"/>
    </location>
</feature>
<feature type="region of interest" description="Disordered" evidence="7">
    <location>
        <begin position="228"/>
        <end position="279"/>
    </location>
</feature>
<dbReference type="STRING" id="5007.A0A3F2Y7U1"/>
<comment type="subcellular location">
    <subcellularLocation>
        <location evidence="1 6">Endoplasmic reticulum membrane</location>
        <topology evidence="1 6">Multi-pass membrane protein</topology>
    </subcellularLocation>
</comment>
<proteinExistence type="predicted"/>
<evidence type="ECO:0000256" key="3">
    <source>
        <dbReference type="ARBA" id="ARBA00022824"/>
    </source>
</evidence>
<evidence type="ECO:0000256" key="7">
    <source>
        <dbReference type="SAM" id="MobiDB-lite"/>
    </source>
</evidence>
<keyword evidence="2 6" id="KW-0812">Transmembrane</keyword>
<reference evidence="10 11" key="1">
    <citation type="submission" date="2019-07" db="EMBL/GenBank/DDBJ databases">
        <authorList>
            <person name="Friedrich A."/>
            <person name="Schacherer J."/>
        </authorList>
    </citation>
    <scope>NUCLEOTIDE SEQUENCE [LARGE SCALE GENOMIC DNA]</scope>
</reference>
<reference evidence="9 12" key="2">
    <citation type="journal article" date="2020" name="Appl. Microbiol. Biotechnol.">
        <title>Targeted gene deletion in Brettanomyces bruxellensis with an expression-free CRISPR-Cas9 system.</title>
        <authorList>
            <person name="Varela C."/>
            <person name="Bartel C."/>
            <person name="Onetto C."/>
            <person name="Borneman A."/>
        </authorList>
    </citation>
    <scope>NUCLEOTIDE SEQUENCE [LARGE SCALE GENOMIC DNA]</scope>
    <source>
        <strain evidence="9 12">AWRI1613</strain>
    </source>
</reference>
<dbReference type="InterPro" id="IPR003388">
    <property type="entry name" value="Reticulon"/>
</dbReference>
<evidence type="ECO:0000313" key="12">
    <source>
        <dbReference type="Proteomes" id="UP000568158"/>
    </source>
</evidence>
<keyword evidence="11" id="KW-1185">Reference proteome</keyword>
<dbReference type="AlphaFoldDB" id="A0A3F2Y7U1"/>
<protein>
    <recommendedName>
        <fullName evidence="6">Reticulon-like protein</fullName>
    </recommendedName>
</protein>
<name>A0A3F2Y7U1_DEKBR</name>
<feature type="compositionally biased region" description="Polar residues" evidence="7">
    <location>
        <begin position="229"/>
        <end position="238"/>
    </location>
</feature>
<dbReference type="Proteomes" id="UP000478008">
    <property type="component" value="Unassembled WGS sequence"/>
</dbReference>
<dbReference type="EMBL" id="JABCYN010000053">
    <property type="protein sequence ID" value="KAF6006337.1"/>
    <property type="molecule type" value="Genomic_DNA"/>
</dbReference>
<keyword evidence="3 6" id="KW-0256">Endoplasmic reticulum</keyword>
<feature type="domain" description="Reticulon" evidence="8">
    <location>
        <begin position="25"/>
        <end position="234"/>
    </location>
</feature>
<feature type="transmembrane region" description="Helical" evidence="6">
    <location>
        <begin position="59"/>
        <end position="78"/>
    </location>
</feature>
<evidence type="ECO:0000256" key="6">
    <source>
        <dbReference type="RuleBase" id="RU363132"/>
    </source>
</evidence>
<dbReference type="Pfam" id="PF02453">
    <property type="entry name" value="Reticulon"/>
    <property type="match status" value="1"/>
</dbReference>
<feature type="compositionally biased region" description="Basic and acidic residues" evidence="7">
    <location>
        <begin position="258"/>
        <end position="272"/>
    </location>
</feature>
<dbReference type="EMBL" id="CABFWN010000003">
    <property type="protein sequence ID" value="VUG18080.1"/>
    <property type="molecule type" value="Genomic_DNA"/>
</dbReference>
<evidence type="ECO:0000256" key="1">
    <source>
        <dbReference type="ARBA" id="ARBA00004477"/>
    </source>
</evidence>
<evidence type="ECO:0000313" key="9">
    <source>
        <dbReference type="EMBL" id="KAF6006337.1"/>
    </source>
</evidence>
<organism evidence="10 11">
    <name type="scientific">Dekkera bruxellensis</name>
    <name type="common">Brettanomyces custersii</name>
    <dbReference type="NCBI Taxonomy" id="5007"/>
    <lineage>
        <taxon>Eukaryota</taxon>
        <taxon>Fungi</taxon>
        <taxon>Dikarya</taxon>
        <taxon>Ascomycota</taxon>
        <taxon>Saccharomycotina</taxon>
        <taxon>Pichiomycetes</taxon>
        <taxon>Pichiales</taxon>
        <taxon>Pichiaceae</taxon>
        <taxon>Brettanomyces</taxon>
    </lineage>
</organism>
<dbReference type="PROSITE" id="PS50845">
    <property type="entry name" value="RETICULON"/>
    <property type="match status" value="1"/>
</dbReference>
<sequence>MSSTAAPKKATSSKSACPACTRLTGTDLLSWKDPIASAKVSGSILGGLLVYRYTDFVSWFFYLSAIVLAASALAEYVGKVATGEGFISRFKPAQTTHIGDFLEAHAQIFAKAFKDAEIKLQNLFTSVNIETTLKAAIVSYVLYQLTSFLSVWTIAFTTTVLAFTLPAAYASNKELVDSSVKQYSELAKSKSLSAYKSIKTQAEPHLKKVEEKIAPLTDFIKSKIPVRTAGSTVESTPSVEKPPKATEIKETVSSAAADIKDTVSKTANKAEAESEPLLN</sequence>
<keyword evidence="4 6" id="KW-1133">Transmembrane helix</keyword>